<dbReference type="Pfam" id="PF02852">
    <property type="entry name" value="Pyr_redox_dim"/>
    <property type="match status" value="1"/>
</dbReference>
<accession>A0A0U4AJW5</accession>
<dbReference type="Pfam" id="PF07992">
    <property type="entry name" value="Pyr_redox_2"/>
    <property type="match status" value="1"/>
</dbReference>
<evidence type="ECO:0008006" key="12">
    <source>
        <dbReference type="Google" id="ProtNLM"/>
    </source>
</evidence>
<keyword evidence="11" id="KW-1185">Reference proteome</keyword>
<dbReference type="InterPro" id="IPR023753">
    <property type="entry name" value="FAD/NAD-binding_dom"/>
</dbReference>
<dbReference type="AlphaFoldDB" id="A0A0U4AJW5"/>
<comment type="similarity">
    <text evidence="1">Belongs to the class-I pyridine nucleotide-disulfide oxidoreductase family.</text>
</comment>
<evidence type="ECO:0000256" key="6">
    <source>
        <dbReference type="PIRSR" id="PIRSR000350-3"/>
    </source>
</evidence>
<dbReference type="KEGG" id="hyg:AUC43_00770"/>
<feature type="binding site" evidence="6">
    <location>
        <position position="52"/>
    </location>
    <ligand>
        <name>FAD</name>
        <dbReference type="ChEBI" id="CHEBI:57692"/>
    </ligand>
</feature>
<keyword evidence="2" id="KW-0285">Flavoprotein</keyword>
<dbReference type="InterPro" id="IPR001100">
    <property type="entry name" value="Pyr_nuc-diS_OxRdtase"/>
</dbReference>
<proteinExistence type="inferred from homology"/>
<dbReference type="PRINTS" id="PR00368">
    <property type="entry name" value="FADPNR"/>
</dbReference>
<dbReference type="InterPro" id="IPR016156">
    <property type="entry name" value="FAD/NAD-linked_Rdtase_dimer_sf"/>
</dbReference>
<keyword evidence="6" id="KW-0520">NAD</keyword>
<feature type="binding site" evidence="6">
    <location>
        <position position="319"/>
    </location>
    <ligand>
        <name>FAD</name>
        <dbReference type="ChEBI" id="CHEBI:57692"/>
    </ligand>
</feature>
<evidence type="ECO:0000256" key="7">
    <source>
        <dbReference type="PIRSR" id="PIRSR000350-4"/>
    </source>
</evidence>
<feature type="active site" description="Proton acceptor" evidence="5">
    <location>
        <position position="451"/>
    </location>
</feature>
<comment type="cofactor">
    <cofactor evidence="6">
        <name>FAD</name>
        <dbReference type="ChEBI" id="CHEBI:57692"/>
    </cofactor>
    <text evidence="6">Binds 1 FAD per subunit.</text>
</comment>
<dbReference type="RefSeq" id="WP_068188535.1">
    <property type="nucleotide sequence ID" value="NZ_CP013909.1"/>
</dbReference>
<dbReference type="SUPFAM" id="SSF51905">
    <property type="entry name" value="FAD/NAD(P)-binding domain"/>
    <property type="match status" value="1"/>
</dbReference>
<reference evidence="10 11" key="1">
    <citation type="submission" date="2015-12" db="EMBL/GenBank/DDBJ databases">
        <authorList>
            <person name="Shamseldin A."/>
            <person name="Moawad H."/>
            <person name="Abd El-Rahim W.M."/>
            <person name="Sadowsky M.J."/>
        </authorList>
    </citation>
    <scope>NUCLEOTIDE SEQUENCE [LARGE SCALE GENOMIC DNA]</scope>
    <source>
        <strain evidence="10 11">DG5B</strain>
    </source>
</reference>
<evidence type="ECO:0000259" key="9">
    <source>
        <dbReference type="Pfam" id="PF07992"/>
    </source>
</evidence>
<dbReference type="EMBL" id="CP013909">
    <property type="protein sequence ID" value="ALW83765.1"/>
    <property type="molecule type" value="Genomic_DNA"/>
</dbReference>
<name>A0A0U4AJW5_9BACT</name>
<dbReference type="SUPFAM" id="SSF55424">
    <property type="entry name" value="FAD/NAD-linked reductases, dimerisation (C-terminal) domain"/>
    <property type="match status" value="1"/>
</dbReference>
<dbReference type="FunFam" id="3.30.390.30:FF:000001">
    <property type="entry name" value="Dihydrolipoyl dehydrogenase"/>
    <property type="match status" value="1"/>
</dbReference>
<feature type="domain" description="Pyridine nucleotide-disulphide oxidoreductase dimerisation" evidence="8">
    <location>
        <begin position="355"/>
        <end position="459"/>
    </location>
</feature>
<dbReference type="InterPro" id="IPR036188">
    <property type="entry name" value="FAD/NAD-bd_sf"/>
</dbReference>
<evidence type="ECO:0000259" key="8">
    <source>
        <dbReference type="Pfam" id="PF02852"/>
    </source>
</evidence>
<gene>
    <name evidence="10" type="ORF">AUC43_00770</name>
</gene>
<evidence type="ECO:0000313" key="10">
    <source>
        <dbReference type="EMBL" id="ALW83765.1"/>
    </source>
</evidence>
<sequence length="470" mass="50836">MSATAFDAIIIGSGQAGNPLATALADAGRRVVLIEENHLGGSCINYGCAPTKTLISTAERLHQLRTAATVAAPEVPNAASLRVDMAAAVARKDVVVRAMRNGTRTNLTKEHDHITVLGGHAAFTGPRTLHVALADGTTQDLTAPLVFINTGTRPAVPNVAGLAEASYLTTTELLDLQELPEHLLILGGGYIGMEFSQMFRRFGSRVTVVEAGMQLLEHEDDDACRGLQEALSQEGIEFVMGAHAHRVSRGADGQLTLSAHTSQGERRLRGTHLLVATGRQPNSDKLGLGYAGIKTDEQGYILVNNNLQTNVRGVYALGDIHPGSQFTHLAYDDYRIVRDALLHGRKRSARQRPLPYVVFTDPPMARIGLSEGQAQEQNVPYRVATMPVRTIGRAQHTSESRGFWKVLVGNDDRLLGATLLGPEAGEIMAILEVAMAGRLKYQQLQDMIFAHPTWAEGLNNVFRDLKRGGR</sequence>
<keyword evidence="3 6" id="KW-0274">FAD</keyword>
<evidence type="ECO:0000256" key="5">
    <source>
        <dbReference type="PIRSR" id="PIRSR000350-2"/>
    </source>
</evidence>
<feature type="binding site" evidence="6">
    <location>
        <begin position="187"/>
        <end position="194"/>
    </location>
    <ligand>
        <name>NAD(+)</name>
        <dbReference type="ChEBI" id="CHEBI:57540"/>
    </ligand>
</feature>
<protein>
    <recommendedName>
        <fullName evidence="12">Mercuric reductase</fullName>
    </recommendedName>
</protein>
<feature type="binding site" evidence="6">
    <location>
        <position position="278"/>
    </location>
    <ligand>
        <name>NAD(+)</name>
        <dbReference type="ChEBI" id="CHEBI:57540"/>
    </ligand>
</feature>
<evidence type="ECO:0000256" key="4">
    <source>
        <dbReference type="ARBA" id="ARBA00023002"/>
    </source>
</evidence>
<dbReference type="Proteomes" id="UP000059542">
    <property type="component" value="Chromosome"/>
</dbReference>
<keyword evidence="4" id="KW-0560">Oxidoreductase</keyword>
<dbReference type="GO" id="GO:0050660">
    <property type="term" value="F:flavin adenine dinucleotide binding"/>
    <property type="evidence" value="ECO:0007669"/>
    <property type="project" value="TreeGrafter"/>
</dbReference>
<dbReference type="PANTHER" id="PTHR43014:SF2">
    <property type="entry name" value="MERCURIC REDUCTASE"/>
    <property type="match status" value="1"/>
</dbReference>
<evidence type="ECO:0000313" key="11">
    <source>
        <dbReference type="Proteomes" id="UP000059542"/>
    </source>
</evidence>
<evidence type="ECO:0000256" key="3">
    <source>
        <dbReference type="ARBA" id="ARBA00022827"/>
    </source>
</evidence>
<keyword evidence="6" id="KW-0547">Nucleotide-binding</keyword>
<evidence type="ECO:0000256" key="2">
    <source>
        <dbReference type="ARBA" id="ARBA00022630"/>
    </source>
</evidence>
<evidence type="ECO:0000256" key="1">
    <source>
        <dbReference type="ARBA" id="ARBA00007532"/>
    </source>
</evidence>
<dbReference type="OrthoDB" id="9800167at2"/>
<dbReference type="InterPro" id="IPR004099">
    <property type="entry name" value="Pyr_nucl-diS_OxRdtase_dimer"/>
</dbReference>
<dbReference type="Gene3D" id="3.30.390.30">
    <property type="match status" value="1"/>
</dbReference>
<dbReference type="PIRSF" id="PIRSF000350">
    <property type="entry name" value="Mercury_reductase_MerA"/>
    <property type="match status" value="1"/>
</dbReference>
<feature type="domain" description="FAD/NAD(P)-binding" evidence="9">
    <location>
        <begin position="7"/>
        <end position="331"/>
    </location>
</feature>
<feature type="disulfide bond" description="Redox-active" evidence="7">
    <location>
        <begin position="43"/>
        <end position="48"/>
    </location>
</feature>
<feature type="binding site" evidence="6">
    <location>
        <position position="210"/>
    </location>
    <ligand>
        <name>NAD(+)</name>
        <dbReference type="ChEBI" id="CHEBI:57540"/>
    </ligand>
</feature>
<dbReference type="Gene3D" id="3.50.50.60">
    <property type="entry name" value="FAD/NAD(P)-binding domain"/>
    <property type="match status" value="2"/>
</dbReference>
<dbReference type="PANTHER" id="PTHR43014">
    <property type="entry name" value="MERCURIC REDUCTASE"/>
    <property type="match status" value="1"/>
</dbReference>
<dbReference type="PRINTS" id="PR00411">
    <property type="entry name" value="PNDRDTASEI"/>
</dbReference>
<dbReference type="STRING" id="1411621.AUC43_00770"/>
<dbReference type="GO" id="GO:0003955">
    <property type="term" value="F:NAD(P)H dehydrogenase (quinone) activity"/>
    <property type="evidence" value="ECO:0007669"/>
    <property type="project" value="TreeGrafter"/>
</dbReference>
<organism evidence="10 11">
    <name type="scientific">Hymenobacter sedentarius</name>
    <dbReference type="NCBI Taxonomy" id="1411621"/>
    <lineage>
        <taxon>Bacteria</taxon>
        <taxon>Pseudomonadati</taxon>
        <taxon>Bacteroidota</taxon>
        <taxon>Cytophagia</taxon>
        <taxon>Cytophagales</taxon>
        <taxon>Hymenobacteraceae</taxon>
        <taxon>Hymenobacter</taxon>
    </lineage>
</organism>